<dbReference type="GO" id="GO:0004585">
    <property type="term" value="F:ornithine carbamoyltransferase activity"/>
    <property type="evidence" value="ECO:0007669"/>
    <property type="project" value="TreeGrafter"/>
</dbReference>
<dbReference type="InterPro" id="IPR006130">
    <property type="entry name" value="Asp/Orn_carbamoylTrfase"/>
</dbReference>
<dbReference type="PANTHER" id="PTHR45753">
    <property type="entry name" value="ORNITHINE CARBAMOYLTRANSFERASE, MITOCHONDRIAL"/>
    <property type="match status" value="1"/>
</dbReference>
<evidence type="ECO:0000259" key="2">
    <source>
        <dbReference type="Pfam" id="PF00185"/>
    </source>
</evidence>
<dbReference type="AlphaFoldDB" id="A0A6J6X175"/>
<dbReference type="SUPFAM" id="SSF53671">
    <property type="entry name" value="Aspartate/ornithine carbamoyltransferase"/>
    <property type="match status" value="1"/>
</dbReference>
<name>A0A6J6X175_9ZZZZ</name>
<organism evidence="3">
    <name type="scientific">freshwater metagenome</name>
    <dbReference type="NCBI Taxonomy" id="449393"/>
    <lineage>
        <taxon>unclassified sequences</taxon>
        <taxon>metagenomes</taxon>
        <taxon>ecological metagenomes</taxon>
    </lineage>
</organism>
<evidence type="ECO:0000313" key="3">
    <source>
        <dbReference type="EMBL" id="CAB4789164.1"/>
    </source>
</evidence>
<dbReference type="GO" id="GO:0016597">
    <property type="term" value="F:amino acid binding"/>
    <property type="evidence" value="ECO:0007669"/>
    <property type="project" value="InterPro"/>
</dbReference>
<evidence type="ECO:0000256" key="1">
    <source>
        <dbReference type="ARBA" id="ARBA00022679"/>
    </source>
</evidence>
<dbReference type="PRINTS" id="PR00100">
    <property type="entry name" value="AOTCASE"/>
</dbReference>
<proteinExistence type="predicted"/>
<reference evidence="3" key="1">
    <citation type="submission" date="2020-05" db="EMBL/GenBank/DDBJ databases">
        <authorList>
            <person name="Chiriac C."/>
            <person name="Salcher M."/>
            <person name="Ghai R."/>
            <person name="Kavagutti S V."/>
        </authorList>
    </citation>
    <scope>NUCLEOTIDE SEQUENCE</scope>
</reference>
<dbReference type="Pfam" id="PF00185">
    <property type="entry name" value="OTCace"/>
    <property type="match status" value="1"/>
</dbReference>
<sequence>MGQEAEKAQRLEIFGAFSVTTQMMALTASDSIFMHCLPAYRGYEVASEVIDGSASRVIQQGHNRLHASRGVIAHMLGVKR</sequence>
<dbReference type="PANTHER" id="PTHR45753:SF3">
    <property type="entry name" value="ORNITHINE TRANSCARBAMYLASE, MITOCHONDRIAL"/>
    <property type="match status" value="1"/>
</dbReference>
<accession>A0A6J6X175</accession>
<dbReference type="EMBL" id="CAEZZV010000213">
    <property type="protein sequence ID" value="CAB4789164.1"/>
    <property type="molecule type" value="Genomic_DNA"/>
</dbReference>
<feature type="domain" description="Aspartate/ornithine carbamoyltransferase Asp/Orn-binding" evidence="2">
    <location>
        <begin position="1"/>
        <end position="74"/>
    </location>
</feature>
<gene>
    <name evidence="3" type="ORF">UFOPK2921_01332</name>
</gene>
<dbReference type="Gene3D" id="3.40.50.1370">
    <property type="entry name" value="Aspartate/ornithine carbamoyltransferase"/>
    <property type="match status" value="1"/>
</dbReference>
<dbReference type="InterPro" id="IPR006131">
    <property type="entry name" value="Asp_carbamoyltransf_Asp/Orn-bd"/>
</dbReference>
<dbReference type="InterPro" id="IPR036901">
    <property type="entry name" value="Asp/Orn_carbamoylTrfase_sf"/>
</dbReference>
<keyword evidence="1" id="KW-0808">Transferase</keyword>
<dbReference type="GO" id="GO:0019240">
    <property type="term" value="P:citrulline biosynthetic process"/>
    <property type="evidence" value="ECO:0007669"/>
    <property type="project" value="TreeGrafter"/>
</dbReference>
<dbReference type="GO" id="GO:0042450">
    <property type="term" value="P:L-arginine biosynthetic process via ornithine"/>
    <property type="evidence" value="ECO:0007669"/>
    <property type="project" value="TreeGrafter"/>
</dbReference>
<protein>
    <submittedName>
        <fullName evidence="3">Unannotated protein</fullName>
    </submittedName>
</protein>